<dbReference type="InterPro" id="IPR005149">
    <property type="entry name" value="Tscrpt_reg_PadR_N"/>
</dbReference>
<name>A0A1T4JVY6_9FIRM</name>
<dbReference type="EMBL" id="FUWV01000001">
    <property type="protein sequence ID" value="SJZ34304.1"/>
    <property type="molecule type" value="Genomic_DNA"/>
</dbReference>
<sequence length="129" mass="15411">MNITMSYYYKGERNRGNFLKVSTTSLVKLLILHLLNTRDYYGNQLIEIISDILDKKWEPSPGMIYPLLRDLENNGFIKGWWIEPDKKTKRYYKITDEGIEHFKVIKRNYKSILDDSLQMINNILNVVYK</sequence>
<evidence type="ECO:0000313" key="3">
    <source>
        <dbReference type="Proteomes" id="UP000196365"/>
    </source>
</evidence>
<evidence type="ECO:0000313" key="2">
    <source>
        <dbReference type="EMBL" id="SJZ34304.1"/>
    </source>
</evidence>
<dbReference type="PANTHER" id="PTHR43252">
    <property type="entry name" value="TRANSCRIPTIONAL REGULATOR YQJI"/>
    <property type="match status" value="1"/>
</dbReference>
<dbReference type="InterPro" id="IPR036388">
    <property type="entry name" value="WH-like_DNA-bd_sf"/>
</dbReference>
<feature type="domain" description="Transcription regulator PadR N-terminal" evidence="1">
    <location>
        <begin position="31"/>
        <end position="102"/>
    </location>
</feature>
<keyword evidence="3" id="KW-1185">Reference proteome</keyword>
<dbReference type="Proteomes" id="UP000196365">
    <property type="component" value="Unassembled WGS sequence"/>
</dbReference>
<keyword evidence="2" id="KW-0238">DNA-binding</keyword>
<dbReference type="PANTHER" id="PTHR43252:SF2">
    <property type="entry name" value="TRANSCRIPTION REGULATOR, PADR-LIKE FAMILY"/>
    <property type="match status" value="1"/>
</dbReference>
<dbReference type="Gene3D" id="1.10.10.10">
    <property type="entry name" value="Winged helix-like DNA-binding domain superfamily/Winged helix DNA-binding domain"/>
    <property type="match status" value="1"/>
</dbReference>
<gene>
    <name evidence="2" type="ORF">SAMN02745973_00143</name>
</gene>
<dbReference type="GO" id="GO:0003677">
    <property type="term" value="F:DNA binding"/>
    <property type="evidence" value="ECO:0007669"/>
    <property type="project" value="UniProtKB-KW"/>
</dbReference>
<evidence type="ECO:0000259" key="1">
    <source>
        <dbReference type="Pfam" id="PF03551"/>
    </source>
</evidence>
<reference evidence="2 3" key="1">
    <citation type="submission" date="2017-02" db="EMBL/GenBank/DDBJ databases">
        <authorList>
            <person name="Peterson S.W."/>
        </authorList>
    </citation>
    <scope>NUCLEOTIDE SEQUENCE [LARGE SCALE GENOMIC DNA]</scope>
    <source>
        <strain evidence="2 3">DSM 15102</strain>
    </source>
</reference>
<organism evidence="2 3">
    <name type="scientific">Garciella nitratireducens DSM 15102</name>
    <dbReference type="NCBI Taxonomy" id="1121911"/>
    <lineage>
        <taxon>Bacteria</taxon>
        <taxon>Bacillati</taxon>
        <taxon>Bacillota</taxon>
        <taxon>Clostridia</taxon>
        <taxon>Eubacteriales</taxon>
        <taxon>Eubacteriaceae</taxon>
        <taxon>Garciella</taxon>
    </lineage>
</organism>
<dbReference type="Pfam" id="PF03551">
    <property type="entry name" value="PadR"/>
    <property type="match status" value="1"/>
</dbReference>
<dbReference type="InterPro" id="IPR036390">
    <property type="entry name" value="WH_DNA-bd_sf"/>
</dbReference>
<proteinExistence type="predicted"/>
<protein>
    <submittedName>
        <fullName evidence="2">DNA-binding transcriptional regulator, PadR family</fullName>
    </submittedName>
</protein>
<accession>A0A1T4JVY6</accession>
<dbReference type="AlphaFoldDB" id="A0A1T4JVY6"/>
<dbReference type="SUPFAM" id="SSF46785">
    <property type="entry name" value="Winged helix' DNA-binding domain"/>
    <property type="match status" value="1"/>
</dbReference>